<reference evidence="2" key="1">
    <citation type="submission" date="2022-09" db="EMBL/GenBank/DDBJ databases">
        <title>Actin cytoskeleton and complex cell architecture in an #Asgard archaeon.</title>
        <authorList>
            <person name="Ponce Toledo R.I."/>
            <person name="Schleper C."/>
            <person name="Rodrigues Oliveira T."/>
            <person name="Wollweber F."/>
            <person name="Xu J."/>
            <person name="Rittmann S."/>
            <person name="Klingl A."/>
            <person name="Pilhofer M."/>
        </authorList>
    </citation>
    <scope>NUCLEOTIDE SEQUENCE</scope>
    <source>
        <strain evidence="2">B-35</strain>
    </source>
</reference>
<evidence type="ECO:0000313" key="3">
    <source>
        <dbReference type="Proteomes" id="UP001208689"/>
    </source>
</evidence>
<dbReference type="PIRSF" id="PIRSF031644">
    <property type="entry name" value="UCP031644"/>
    <property type="match status" value="1"/>
</dbReference>
<dbReference type="Gene3D" id="3.20.80.10">
    <property type="entry name" value="Regulatory factor, effector binding domain"/>
    <property type="match status" value="1"/>
</dbReference>
<proteinExistence type="predicted"/>
<dbReference type="InterPro" id="IPR008319">
    <property type="entry name" value="GyrI-like_CCH_Lin2189-like"/>
</dbReference>
<keyword evidence="3" id="KW-1185">Reference proteome</keyword>
<dbReference type="EMBL" id="CP104013">
    <property type="protein sequence ID" value="UYP44875.1"/>
    <property type="molecule type" value="Genomic_DNA"/>
</dbReference>
<feature type="domain" description="GyrI-like small molecule binding" evidence="1">
    <location>
        <begin position="23"/>
        <end position="206"/>
    </location>
</feature>
<accession>A0ABY6HMZ4</accession>
<dbReference type="Proteomes" id="UP001208689">
    <property type="component" value="Chromosome"/>
</dbReference>
<dbReference type="Pfam" id="PF06445">
    <property type="entry name" value="GyrI-like"/>
    <property type="match status" value="1"/>
</dbReference>
<gene>
    <name evidence="2" type="ORF">NEF87_001160</name>
</gene>
<organism evidence="2 3">
    <name type="scientific">Candidatus Lokiarchaeum ossiferum</name>
    <dbReference type="NCBI Taxonomy" id="2951803"/>
    <lineage>
        <taxon>Archaea</taxon>
        <taxon>Promethearchaeati</taxon>
        <taxon>Promethearchaeota</taxon>
        <taxon>Promethearchaeia</taxon>
        <taxon>Promethearchaeales</taxon>
        <taxon>Promethearchaeaceae</taxon>
        <taxon>Candidatus Lokiarchaeum</taxon>
    </lineage>
</organism>
<dbReference type="SUPFAM" id="SSF55136">
    <property type="entry name" value="Probable bacterial effector-binding domain"/>
    <property type="match status" value="1"/>
</dbReference>
<evidence type="ECO:0000313" key="2">
    <source>
        <dbReference type="EMBL" id="UYP44875.1"/>
    </source>
</evidence>
<evidence type="ECO:0000259" key="1">
    <source>
        <dbReference type="Pfam" id="PF06445"/>
    </source>
</evidence>
<dbReference type="InterPro" id="IPR011256">
    <property type="entry name" value="Reg_factor_effector_dom_sf"/>
</dbReference>
<dbReference type="InterPro" id="IPR029442">
    <property type="entry name" value="GyrI-like"/>
</dbReference>
<name>A0ABY6HMZ4_9ARCH</name>
<protein>
    <recommendedName>
        <fullName evidence="1">GyrI-like small molecule binding domain-containing protein</fullName>
    </recommendedName>
</protein>
<sequence length="210" mass="25306">MTPAKFDYKLKYPEFYKPSSKHPTILEIPKMKFFMIDGKGDPNISKDYKNAISTLYAVSFTLKMYYKKQPEGQDYVVPPLEGLWYMKDMEKWTMEEKRLWNWTMMIRIPDFIGEKYIQYASEQVALKKRDKAPLIDDIRVEIFDERKVVQILYFGPYDEEPPTIKRLHQYAKENNFHLRGHHHEIYLSDPRRTKPEKLKTVIRQPLEKMS</sequence>